<dbReference type="GO" id="GO:0005737">
    <property type="term" value="C:cytoplasm"/>
    <property type="evidence" value="ECO:0007669"/>
    <property type="project" value="UniProtKB-SubCell"/>
</dbReference>
<dbReference type="EMBL" id="JAUPFM010000047">
    <property type="protein sequence ID" value="KAK2814420.1"/>
    <property type="molecule type" value="Genomic_DNA"/>
</dbReference>
<dbReference type="InterPro" id="IPR032675">
    <property type="entry name" value="LRR_dom_sf"/>
</dbReference>
<gene>
    <name evidence="10" type="ORF">Q5P01_000488</name>
</gene>
<reference evidence="10" key="1">
    <citation type="submission" date="2023-07" db="EMBL/GenBank/DDBJ databases">
        <title>Chromosome-level Genome Assembly of Striped Snakehead (Channa striata).</title>
        <authorList>
            <person name="Liu H."/>
        </authorList>
    </citation>
    <scope>NUCLEOTIDE SEQUENCE</scope>
    <source>
        <strain evidence="10">Gz</strain>
        <tissue evidence="10">Muscle</tissue>
    </source>
</reference>
<keyword evidence="11" id="KW-1185">Reference proteome</keyword>
<evidence type="ECO:0000313" key="11">
    <source>
        <dbReference type="Proteomes" id="UP001187415"/>
    </source>
</evidence>
<dbReference type="Pfam" id="PF13516">
    <property type="entry name" value="LRR_6"/>
    <property type="match status" value="3"/>
</dbReference>
<evidence type="ECO:0000256" key="7">
    <source>
        <dbReference type="SAM" id="MobiDB-lite"/>
    </source>
</evidence>
<dbReference type="InterPro" id="IPR043136">
    <property type="entry name" value="B30.2/SPRY_sf"/>
</dbReference>
<dbReference type="InterPro" id="IPR041075">
    <property type="entry name" value="NOD1/2_WH"/>
</dbReference>
<evidence type="ECO:0000259" key="9">
    <source>
        <dbReference type="PROSITE" id="PS50837"/>
    </source>
</evidence>
<dbReference type="SUPFAM" id="SSF49899">
    <property type="entry name" value="Concanavalin A-like lectins/glucanases"/>
    <property type="match status" value="1"/>
</dbReference>
<organism evidence="10 11">
    <name type="scientific">Channa striata</name>
    <name type="common">Snakehead murrel</name>
    <name type="synonym">Ophicephalus striatus</name>
    <dbReference type="NCBI Taxonomy" id="64152"/>
    <lineage>
        <taxon>Eukaryota</taxon>
        <taxon>Metazoa</taxon>
        <taxon>Chordata</taxon>
        <taxon>Craniata</taxon>
        <taxon>Vertebrata</taxon>
        <taxon>Euteleostomi</taxon>
        <taxon>Actinopterygii</taxon>
        <taxon>Neopterygii</taxon>
        <taxon>Teleostei</taxon>
        <taxon>Neoteleostei</taxon>
        <taxon>Acanthomorphata</taxon>
        <taxon>Anabantaria</taxon>
        <taxon>Anabantiformes</taxon>
        <taxon>Channoidei</taxon>
        <taxon>Channidae</taxon>
        <taxon>Channa</taxon>
    </lineage>
</organism>
<keyword evidence="4" id="KW-0677">Repeat</keyword>
<dbReference type="Gene3D" id="3.40.50.300">
    <property type="entry name" value="P-loop containing nucleotide triphosphate hydrolases"/>
    <property type="match status" value="3"/>
</dbReference>
<dbReference type="Pfam" id="PF17776">
    <property type="entry name" value="NLRC4_HD2"/>
    <property type="match status" value="1"/>
</dbReference>
<dbReference type="PANTHER" id="PTHR24106">
    <property type="entry name" value="NACHT, LRR AND CARD DOMAINS-CONTAINING"/>
    <property type="match status" value="1"/>
</dbReference>
<dbReference type="Pfam" id="PF00622">
    <property type="entry name" value="SPRY"/>
    <property type="match status" value="1"/>
</dbReference>
<comment type="caution">
    <text evidence="10">The sequence shown here is derived from an EMBL/GenBank/DDBJ whole genome shotgun (WGS) entry which is preliminary data.</text>
</comment>
<keyword evidence="5" id="KW-0547">Nucleotide-binding</keyword>
<feature type="compositionally biased region" description="Basic and acidic residues" evidence="7">
    <location>
        <begin position="1"/>
        <end position="10"/>
    </location>
</feature>
<feature type="domain" description="B30.2/SPRY" evidence="8">
    <location>
        <begin position="1305"/>
        <end position="1495"/>
    </location>
</feature>
<dbReference type="InterPro" id="IPR001870">
    <property type="entry name" value="B30.2/SPRY"/>
</dbReference>
<evidence type="ECO:0000313" key="10">
    <source>
        <dbReference type="EMBL" id="KAK2814420.1"/>
    </source>
</evidence>
<dbReference type="Proteomes" id="UP001187415">
    <property type="component" value="Unassembled WGS sequence"/>
</dbReference>
<feature type="compositionally biased region" description="Polar residues" evidence="7">
    <location>
        <begin position="117"/>
        <end position="130"/>
    </location>
</feature>
<name>A0AA88IGT6_CHASR</name>
<evidence type="ECO:0000256" key="2">
    <source>
        <dbReference type="ARBA" id="ARBA00022490"/>
    </source>
</evidence>
<dbReference type="Gene3D" id="3.80.10.10">
    <property type="entry name" value="Ribonuclease Inhibitor"/>
    <property type="match status" value="1"/>
</dbReference>
<evidence type="ECO:0000256" key="3">
    <source>
        <dbReference type="ARBA" id="ARBA00022614"/>
    </source>
</evidence>
<dbReference type="Pfam" id="PF14484">
    <property type="entry name" value="FISNA"/>
    <property type="match status" value="1"/>
</dbReference>
<dbReference type="InterPro" id="IPR029495">
    <property type="entry name" value="NACHT-assoc"/>
</dbReference>
<dbReference type="InterPro" id="IPR027417">
    <property type="entry name" value="P-loop_NTPase"/>
</dbReference>
<evidence type="ECO:0000256" key="4">
    <source>
        <dbReference type="ARBA" id="ARBA00022737"/>
    </source>
</evidence>
<dbReference type="Pfam" id="PF05729">
    <property type="entry name" value="NACHT"/>
    <property type="match status" value="3"/>
</dbReference>
<dbReference type="SUPFAM" id="SSF52047">
    <property type="entry name" value="RNI-like"/>
    <property type="match status" value="1"/>
</dbReference>
<feature type="compositionally biased region" description="Basic and acidic residues" evidence="7">
    <location>
        <begin position="86"/>
        <end position="95"/>
    </location>
</feature>
<feature type="compositionally biased region" description="Basic and acidic residues" evidence="7">
    <location>
        <begin position="52"/>
        <end position="61"/>
    </location>
</feature>
<dbReference type="InterPro" id="IPR041267">
    <property type="entry name" value="NLRP_HD2"/>
</dbReference>
<comment type="subcellular location">
    <subcellularLocation>
        <location evidence="1">Cytoplasm</location>
    </subcellularLocation>
</comment>
<proteinExistence type="predicted"/>
<dbReference type="PROSITE" id="PS50188">
    <property type="entry name" value="B302_SPRY"/>
    <property type="match status" value="1"/>
</dbReference>
<evidence type="ECO:0000256" key="6">
    <source>
        <dbReference type="ARBA" id="ARBA00022840"/>
    </source>
</evidence>
<accession>A0AA88IGT6</accession>
<feature type="domain" description="NACHT" evidence="9">
    <location>
        <begin position="682"/>
        <end position="816"/>
    </location>
</feature>
<evidence type="ECO:0000256" key="1">
    <source>
        <dbReference type="ARBA" id="ARBA00004496"/>
    </source>
</evidence>
<dbReference type="SMART" id="SM01288">
    <property type="entry name" value="FISNA"/>
    <property type="match status" value="1"/>
</dbReference>
<dbReference type="SMART" id="SM00368">
    <property type="entry name" value="LRR_RI"/>
    <property type="match status" value="3"/>
</dbReference>
<dbReference type="InterPro" id="IPR007111">
    <property type="entry name" value="NACHT_NTPase"/>
</dbReference>
<dbReference type="InterPro" id="IPR003877">
    <property type="entry name" value="SPRY_dom"/>
</dbReference>
<feature type="region of interest" description="Disordered" evidence="7">
    <location>
        <begin position="1"/>
        <end position="150"/>
    </location>
</feature>
<sequence length="1495" mass="170248">MNSDRSKDDLLNFSKGEMSPHEYLRPVSPAPSDGSMTSDWSKDDPPNFSKEVLSRFKKERPVSPAPSYGSMTSDRSKDGPLNFSKGDIRPHENERPVSPAPSYGSMTSDRSKDDPLNFNNEVLSGVSMESGQPKDDPLNFTEGLDTREKDPKKKLTEHLKMEMLKKYEKELSPETDTEIYEIKAKNKEEKATVCSYKDLFKPETVRTVLTKGVAGIGKTFQTRMFMVDWAKGKSNKNIDLIVSLNLSELNSSSNQSMEDFLHQHIKNDKISRVSIYDKCRIAFVLDGLEKCKFPLDFENNKNLTDLKEAASMDVLLTNLIKGDLLPSARIWIICQPSDVDKIPAQYIQKVTECRETLKRRQTLVKNLKERFHAEYCQVDDINHPNKTNTEHIMRKDSTEVNSEEKSRLWLKNPKEISTSDIFKGGNGKEFRIVLTIGEADIGKSFCMENFIKEWAINKNSMFQWFMALCGTTKAEQILFPLTCSKLNLKKDKKVSLVGLLNDLFEETKKYVISDFTEFKILFALDGLDRYQGPLDFDNNKILTDVREPASVDVLLTNLIKGNLLPSAQLWITSRPSHAERLPVDRITEIREKPDLASQRKLKAELKEQFTQVAEGIDRQKTSALLNEIFTDLYIIEGERGEVHAQSETRQVQDAKFKPAEQETPIKYHDIFKTAPGENKPIRTVLTIGIAGIGKTFASMKYMLDWAEGKAIENIYYTFPLPFRELNLRKDGEHSFEELLHQFYPAMETSEINDYNKYKILFILDGFDECRLDLDFSKSPVCTDVTEKTSVNVLLTNLIQGKLLPKAQIWITSRPAASNNIPSDKVDRVTEVRGFNDDQKEDYFRKRFSDKDLAEKILSHVKKSRSLYIMCHIPVFCWITSQVLEDFVKRNQEEGMPKTLTDMYIHLLLLQHRQADVKYGEDDTGEGSETDSCWNTKDKETILSLAKLAFEELQGGNFLFTEENLRQRDIDITRAAVFSGLFTQIKREGHGLYQQKLFCFAHLSIQEFMAALYASHTFSNKGENVLTTPASIDLPASDFYKTAVDKALHSENGDWDLFLRFLLGLSLETNQNLLQELLKKTENKNTIKQTIEVIKDKIRQENSHADKNINLFYCLNELNDHSLVKEVKKYLTQKQTFEHFSAAQWSALTFVLLTSDEKLDVFDLKKYLKSEKVLLGMLPVVKVSKTALLSWCELTQESCKGLNCSVLTSPSSNITELDLSHNDLLDSGVEFLADGLKSLHCKLESLKLSGCQVTEKGCSFLASALKSTKNSTLKLLDLSYNHPGDNGGKVLSEIVEDPNMKLKTLCLEHGGEHRLQFGLNKYYEDLKFDKSTVSKRLVLSEANRKVRTINRVKDRVSRPENKDRFKRTQVFCEDGLKGICYWEVEWTGKVGIAVAYKDVGRKWDRTGGLGCNEVSWSLICSKDGYTAMHGKTSVQYKKPPSQKIAVVLDWAGGTVSYHSVSSGELSLIHTFKAQFTEPLFPGFWLRKGSVTLCNID</sequence>
<evidence type="ECO:0000259" key="8">
    <source>
        <dbReference type="PROSITE" id="PS50188"/>
    </source>
</evidence>
<dbReference type="GO" id="GO:0005524">
    <property type="term" value="F:ATP binding"/>
    <property type="evidence" value="ECO:0007669"/>
    <property type="project" value="UniProtKB-KW"/>
</dbReference>
<dbReference type="InterPro" id="IPR013320">
    <property type="entry name" value="ConA-like_dom_sf"/>
</dbReference>
<keyword evidence="3" id="KW-0433">Leucine-rich repeat</keyword>
<dbReference type="PROSITE" id="PS50837">
    <property type="entry name" value="NACHT"/>
    <property type="match status" value="1"/>
</dbReference>
<dbReference type="Gene3D" id="2.60.120.920">
    <property type="match status" value="1"/>
</dbReference>
<evidence type="ECO:0000256" key="5">
    <source>
        <dbReference type="ARBA" id="ARBA00022741"/>
    </source>
</evidence>
<keyword evidence="2" id="KW-0963">Cytoplasm</keyword>
<dbReference type="InterPro" id="IPR001611">
    <property type="entry name" value="Leu-rich_rpt"/>
</dbReference>
<keyword evidence="6" id="KW-0067">ATP-binding</keyword>
<dbReference type="InterPro" id="IPR051261">
    <property type="entry name" value="NLR"/>
</dbReference>
<protein>
    <submittedName>
        <fullName evidence="10">Uncharacterized protein</fullName>
    </submittedName>
</protein>
<dbReference type="SMART" id="SM00449">
    <property type="entry name" value="SPRY"/>
    <property type="match status" value="1"/>
</dbReference>
<dbReference type="Pfam" id="PF17779">
    <property type="entry name" value="WHD_NOD2"/>
    <property type="match status" value="1"/>
</dbReference>
<dbReference type="FunFam" id="3.40.50.300:FF:001524">
    <property type="entry name" value="Si:dkey-126g1.7"/>
    <property type="match status" value="1"/>
</dbReference>